<evidence type="ECO:0000256" key="8">
    <source>
        <dbReference type="ARBA" id="ARBA00047883"/>
    </source>
</evidence>
<gene>
    <name evidence="9" type="primary">thiE</name>
    <name evidence="14" type="ORF">BSIN_1926</name>
</gene>
<dbReference type="GO" id="GO:0004789">
    <property type="term" value="F:thiamine-phosphate diphosphorylase activity"/>
    <property type="evidence" value="ECO:0007669"/>
    <property type="project" value="UniProtKB-UniRule"/>
</dbReference>
<evidence type="ECO:0000256" key="10">
    <source>
        <dbReference type="RuleBase" id="RU003826"/>
    </source>
</evidence>
<dbReference type="SUPFAM" id="SSF51391">
    <property type="entry name" value="Thiamin phosphate synthase"/>
    <property type="match status" value="1"/>
</dbReference>
<dbReference type="InterPro" id="IPR013785">
    <property type="entry name" value="Aldolase_TIM"/>
</dbReference>
<comment type="similarity">
    <text evidence="9 10">Belongs to the thiamine-phosphate synthase family.</text>
</comment>
<dbReference type="Pfam" id="PF02581">
    <property type="entry name" value="TMP-TENI"/>
    <property type="match status" value="1"/>
</dbReference>
<feature type="binding site" evidence="9">
    <location>
        <begin position="254"/>
        <end position="258"/>
    </location>
    <ligand>
        <name>4-amino-2-methyl-5-(diphosphooxymethyl)pyrimidine</name>
        <dbReference type="ChEBI" id="CHEBI:57841"/>
    </ligand>
</feature>
<dbReference type="InterPro" id="IPR034291">
    <property type="entry name" value="TMP_synthase"/>
</dbReference>
<accession>A0A238H098</accession>
<evidence type="ECO:0000256" key="2">
    <source>
        <dbReference type="ARBA" id="ARBA00022679"/>
    </source>
</evidence>
<feature type="binding site" evidence="9">
    <location>
        <position position="326"/>
    </location>
    <ligand>
        <name>4-amino-2-methyl-5-(diphosphooxymethyl)pyrimidine</name>
        <dbReference type="ChEBI" id="CHEBI:57841"/>
    </ligand>
</feature>
<feature type="binding site" evidence="9">
    <location>
        <begin position="352"/>
        <end position="354"/>
    </location>
    <ligand>
        <name>2-[(2R,5Z)-2-carboxy-4-methylthiazol-5(2H)-ylidene]ethyl phosphate</name>
        <dbReference type="ChEBI" id="CHEBI:62899"/>
    </ligand>
</feature>
<sequence length="432" mass="44418">MSAALSEIFWPPADELAEAAERIRARLGVWPASTAPARICLAPPEPARAGDVVVAAAGDAAARGESLARLTAAGAAVIVIDDASATLHAGGSRCALASRGPLADDWIAALAAFIDCGFDTRDALVLALAWRDGDEAAGAGAHRDDAHDARASAGTMRDAGPLLGGGTRGMGVNRGEARGNGTDCADPCHPADAHADGNLLPWPTDFARLPRALSAPAAPAPGFPPCPERLGLYAVLPSADWVERVLDCGVTTVQLRVKGAAPDRLRAEIERAVAASRRYPHARLFINDHWRLALEAGAYGVHLGQEDLDTADLAAIAQAGARLGLSSHGYYEMLVALHAKPSYLALGPVFATRTKADAAPPQGLARIARYARIATGRAPLVAIGGITVDTLAAVLATGVGSAAVVSAVTGATDYRSAIIAMQKVFAGQFDNL</sequence>
<comment type="pathway">
    <text evidence="1 9 11">Cofactor biosynthesis; thiamine diphosphate biosynthesis; thiamine phosphate from 4-amino-2-methyl-5-diphosphomethylpyrimidine and 4-methyl-5-(2-phosphoethyl)-thiazole: step 1/1.</text>
</comment>
<protein>
    <recommendedName>
        <fullName evidence="9">Thiamine-phosphate synthase</fullName>
        <shortName evidence="9">TP synthase</shortName>
        <shortName evidence="9">TPS</shortName>
        <ecNumber evidence="9">2.5.1.3</ecNumber>
    </recommendedName>
    <alternativeName>
        <fullName evidence="9">Thiamine-phosphate pyrophosphorylase</fullName>
        <shortName evidence="9">TMP pyrophosphorylase</shortName>
        <shortName evidence="9">TMP-PPase</shortName>
    </alternativeName>
</protein>
<evidence type="ECO:0000313" key="15">
    <source>
        <dbReference type="Proteomes" id="UP000198460"/>
    </source>
</evidence>
<dbReference type="FunFam" id="3.20.20.70:FF:000064">
    <property type="entry name" value="Thiamine-phosphate synthase"/>
    <property type="match status" value="1"/>
</dbReference>
<dbReference type="PANTHER" id="PTHR20857">
    <property type="entry name" value="THIAMINE-PHOSPHATE PYROPHOSPHORYLASE"/>
    <property type="match status" value="1"/>
</dbReference>
<organism evidence="14 15">
    <name type="scientific">Burkholderia singularis</name>
    <dbReference type="NCBI Taxonomy" id="1503053"/>
    <lineage>
        <taxon>Bacteria</taxon>
        <taxon>Pseudomonadati</taxon>
        <taxon>Pseudomonadota</taxon>
        <taxon>Betaproteobacteria</taxon>
        <taxon>Burkholderiales</taxon>
        <taxon>Burkholderiaceae</taxon>
        <taxon>Burkholderia</taxon>
        <taxon>pseudomallei group</taxon>
    </lineage>
</organism>
<dbReference type="PANTHER" id="PTHR20857:SF15">
    <property type="entry name" value="THIAMINE-PHOSPHATE SYNTHASE"/>
    <property type="match status" value="1"/>
</dbReference>
<dbReference type="NCBIfam" id="NF002904">
    <property type="entry name" value="PRK03512.1"/>
    <property type="match status" value="1"/>
</dbReference>
<keyword evidence="5 9" id="KW-0784">Thiamine biosynthesis</keyword>
<keyword evidence="3 9" id="KW-0479">Metal-binding</keyword>
<dbReference type="EC" id="2.5.1.3" evidence="9"/>
<feature type="region of interest" description="Disordered" evidence="12">
    <location>
        <begin position="137"/>
        <end position="177"/>
    </location>
</feature>
<comment type="catalytic activity">
    <reaction evidence="8 9 10">
        <text>2-[(2R,5Z)-2-carboxy-4-methylthiazol-5(2H)-ylidene]ethyl phosphate + 4-amino-2-methyl-5-(diphosphooxymethyl)pyrimidine + 2 H(+) = thiamine phosphate + CO2 + diphosphate</text>
        <dbReference type="Rhea" id="RHEA:47844"/>
        <dbReference type="ChEBI" id="CHEBI:15378"/>
        <dbReference type="ChEBI" id="CHEBI:16526"/>
        <dbReference type="ChEBI" id="CHEBI:33019"/>
        <dbReference type="ChEBI" id="CHEBI:37575"/>
        <dbReference type="ChEBI" id="CHEBI:57841"/>
        <dbReference type="ChEBI" id="CHEBI:62899"/>
        <dbReference type="EC" id="2.5.1.3"/>
    </reaction>
</comment>
<dbReference type="CDD" id="cd00564">
    <property type="entry name" value="TMP_TenI"/>
    <property type="match status" value="1"/>
</dbReference>
<dbReference type="RefSeq" id="WP_256583562.1">
    <property type="nucleotide sequence ID" value="NZ_FXAN01000033.1"/>
</dbReference>
<dbReference type="NCBIfam" id="TIGR00693">
    <property type="entry name" value="thiE"/>
    <property type="match status" value="1"/>
</dbReference>
<dbReference type="AlphaFoldDB" id="A0A238H098"/>
<dbReference type="GO" id="GO:0009229">
    <property type="term" value="P:thiamine diphosphate biosynthetic process"/>
    <property type="evidence" value="ECO:0007669"/>
    <property type="project" value="UniProtKB-UniRule"/>
</dbReference>
<dbReference type="GO" id="GO:0000287">
    <property type="term" value="F:magnesium ion binding"/>
    <property type="evidence" value="ECO:0007669"/>
    <property type="project" value="UniProtKB-UniRule"/>
</dbReference>
<dbReference type="Gene3D" id="3.20.20.70">
    <property type="entry name" value="Aldolase class I"/>
    <property type="match status" value="1"/>
</dbReference>
<evidence type="ECO:0000256" key="12">
    <source>
        <dbReference type="SAM" id="MobiDB-lite"/>
    </source>
</evidence>
<evidence type="ECO:0000256" key="6">
    <source>
        <dbReference type="ARBA" id="ARBA00047334"/>
    </source>
</evidence>
<feature type="domain" description="Thiamine phosphate synthase/TenI" evidence="13">
    <location>
        <begin position="239"/>
        <end position="408"/>
    </location>
</feature>
<name>A0A238H098_9BURK</name>
<evidence type="ECO:0000259" key="13">
    <source>
        <dbReference type="Pfam" id="PF02581"/>
    </source>
</evidence>
<evidence type="ECO:0000256" key="4">
    <source>
        <dbReference type="ARBA" id="ARBA00022842"/>
    </source>
</evidence>
<evidence type="ECO:0000256" key="5">
    <source>
        <dbReference type="ARBA" id="ARBA00022977"/>
    </source>
</evidence>
<evidence type="ECO:0000256" key="3">
    <source>
        <dbReference type="ARBA" id="ARBA00022723"/>
    </source>
</evidence>
<dbReference type="EMBL" id="FXAN01000033">
    <property type="protein sequence ID" value="SMF98645.1"/>
    <property type="molecule type" value="Genomic_DNA"/>
</dbReference>
<feature type="binding site" evidence="9">
    <location>
        <position position="355"/>
    </location>
    <ligand>
        <name>4-amino-2-methyl-5-(diphosphooxymethyl)pyrimidine</name>
        <dbReference type="ChEBI" id="CHEBI:57841"/>
    </ligand>
</feature>
<feature type="binding site" evidence="9">
    <location>
        <position position="288"/>
    </location>
    <ligand>
        <name>Mg(2+)</name>
        <dbReference type="ChEBI" id="CHEBI:18420"/>
    </ligand>
</feature>
<evidence type="ECO:0000313" key="14">
    <source>
        <dbReference type="EMBL" id="SMF98645.1"/>
    </source>
</evidence>
<proteinExistence type="inferred from homology"/>
<dbReference type="HAMAP" id="MF_00097">
    <property type="entry name" value="TMP_synthase"/>
    <property type="match status" value="1"/>
</dbReference>
<dbReference type="GO" id="GO:0005737">
    <property type="term" value="C:cytoplasm"/>
    <property type="evidence" value="ECO:0007669"/>
    <property type="project" value="TreeGrafter"/>
</dbReference>
<keyword evidence="2 9" id="KW-0808">Transferase</keyword>
<reference evidence="14 15" key="1">
    <citation type="submission" date="2017-04" db="EMBL/GenBank/DDBJ databases">
        <authorList>
            <person name="Afonso C.L."/>
            <person name="Miller P.J."/>
            <person name="Scott M.A."/>
            <person name="Spackman E."/>
            <person name="Goraichik I."/>
            <person name="Dimitrov K.M."/>
            <person name="Suarez D.L."/>
            <person name="Swayne D.E."/>
        </authorList>
    </citation>
    <scope>NUCLEOTIDE SEQUENCE [LARGE SCALE GENOMIC DNA]</scope>
    <source>
        <strain evidence="14">LMG 28154</strain>
    </source>
</reference>
<feature type="binding site" evidence="9">
    <location>
        <position position="385"/>
    </location>
    <ligand>
        <name>2-[(2R,5Z)-2-carboxy-4-methylthiazol-5(2H)-ylidene]ethyl phosphate</name>
        <dbReference type="ChEBI" id="CHEBI:62899"/>
    </ligand>
</feature>
<evidence type="ECO:0000256" key="7">
    <source>
        <dbReference type="ARBA" id="ARBA00047851"/>
    </source>
</evidence>
<keyword evidence="4 9" id="KW-0460">Magnesium</keyword>
<evidence type="ECO:0000256" key="9">
    <source>
        <dbReference type="HAMAP-Rule" id="MF_00097"/>
    </source>
</evidence>
<evidence type="ECO:0000256" key="11">
    <source>
        <dbReference type="RuleBase" id="RU004253"/>
    </source>
</evidence>
<comment type="catalytic activity">
    <reaction evidence="7 9 10">
        <text>2-(2-carboxy-4-methylthiazol-5-yl)ethyl phosphate + 4-amino-2-methyl-5-(diphosphooxymethyl)pyrimidine + 2 H(+) = thiamine phosphate + CO2 + diphosphate</text>
        <dbReference type="Rhea" id="RHEA:47848"/>
        <dbReference type="ChEBI" id="CHEBI:15378"/>
        <dbReference type="ChEBI" id="CHEBI:16526"/>
        <dbReference type="ChEBI" id="CHEBI:33019"/>
        <dbReference type="ChEBI" id="CHEBI:37575"/>
        <dbReference type="ChEBI" id="CHEBI:57841"/>
        <dbReference type="ChEBI" id="CHEBI:62890"/>
        <dbReference type="EC" id="2.5.1.3"/>
    </reaction>
</comment>
<comment type="function">
    <text evidence="9">Condenses 4-methyl-5-(beta-hydroxyethyl)thiazole monophosphate (THZ-P) and 2-methyl-4-amino-5-hydroxymethyl pyrimidine pyrophosphate (HMP-PP) to form thiamine monophosphate (TMP).</text>
</comment>
<dbReference type="UniPathway" id="UPA00060">
    <property type="reaction ID" value="UER00141"/>
</dbReference>
<comment type="catalytic activity">
    <reaction evidence="6 9 10">
        <text>4-methyl-5-(2-phosphooxyethyl)-thiazole + 4-amino-2-methyl-5-(diphosphooxymethyl)pyrimidine + H(+) = thiamine phosphate + diphosphate</text>
        <dbReference type="Rhea" id="RHEA:22328"/>
        <dbReference type="ChEBI" id="CHEBI:15378"/>
        <dbReference type="ChEBI" id="CHEBI:33019"/>
        <dbReference type="ChEBI" id="CHEBI:37575"/>
        <dbReference type="ChEBI" id="CHEBI:57841"/>
        <dbReference type="ChEBI" id="CHEBI:58296"/>
        <dbReference type="EC" id="2.5.1.3"/>
    </reaction>
</comment>
<feature type="compositionally biased region" description="Basic and acidic residues" evidence="12">
    <location>
        <begin position="141"/>
        <end position="150"/>
    </location>
</feature>
<dbReference type="GO" id="GO:0009228">
    <property type="term" value="P:thiamine biosynthetic process"/>
    <property type="evidence" value="ECO:0007669"/>
    <property type="project" value="UniProtKB-KW"/>
</dbReference>
<dbReference type="InterPro" id="IPR022998">
    <property type="entry name" value="ThiamineP_synth_TenI"/>
</dbReference>
<evidence type="ECO:0000256" key="1">
    <source>
        <dbReference type="ARBA" id="ARBA00005165"/>
    </source>
</evidence>
<feature type="binding site" evidence="9">
    <location>
        <position position="307"/>
    </location>
    <ligand>
        <name>Mg(2+)</name>
        <dbReference type="ChEBI" id="CHEBI:18420"/>
    </ligand>
</feature>
<feature type="binding site" evidence="9">
    <location>
        <position position="287"/>
    </location>
    <ligand>
        <name>4-amino-2-methyl-5-(diphosphooxymethyl)pyrimidine</name>
        <dbReference type="ChEBI" id="CHEBI:57841"/>
    </ligand>
</feature>
<feature type="binding site" evidence="9">
    <location>
        <begin position="405"/>
        <end position="406"/>
    </location>
    <ligand>
        <name>2-[(2R,5Z)-2-carboxy-4-methylthiazol-5(2H)-ylidene]ethyl phosphate</name>
        <dbReference type="ChEBI" id="CHEBI:62899"/>
    </ligand>
</feature>
<dbReference type="Proteomes" id="UP000198460">
    <property type="component" value="Unassembled WGS sequence"/>
</dbReference>
<comment type="cofactor">
    <cofactor evidence="9">
        <name>Mg(2+)</name>
        <dbReference type="ChEBI" id="CHEBI:18420"/>
    </cofactor>
    <text evidence="9">Binds 1 Mg(2+) ion per subunit.</text>
</comment>
<dbReference type="InterPro" id="IPR036206">
    <property type="entry name" value="ThiamineP_synth_sf"/>
</dbReference>